<protein>
    <submittedName>
        <fullName evidence="2">Uncharacterized protein</fullName>
    </submittedName>
</protein>
<keyword evidence="3" id="KW-1185">Reference proteome</keyword>
<sequence length="102" mass="12028">MAKLSKEYLVGQRRESVFELVKAQAKAEEAEAQYQETIRELKRTLEGWKCRCQDVADDAEEQVQRRTAVPSHRYHTRSRTRNMEQAIDDLEQQNMELRAEMG</sequence>
<evidence type="ECO:0000256" key="1">
    <source>
        <dbReference type="SAM" id="Coils"/>
    </source>
</evidence>
<gene>
    <name evidence="2" type="ORF">CR513_03563</name>
</gene>
<comment type="caution">
    <text evidence="2">The sequence shown here is derived from an EMBL/GenBank/DDBJ whole genome shotgun (WGS) entry which is preliminary data.</text>
</comment>
<reference evidence="2" key="1">
    <citation type="submission" date="2018-05" db="EMBL/GenBank/DDBJ databases">
        <title>Draft genome of Mucuna pruriens seed.</title>
        <authorList>
            <person name="Nnadi N.E."/>
            <person name="Vos R."/>
            <person name="Hasami M.H."/>
            <person name="Devisetty U.K."/>
            <person name="Aguiy J.C."/>
        </authorList>
    </citation>
    <scope>NUCLEOTIDE SEQUENCE [LARGE SCALE GENOMIC DNA]</scope>
    <source>
        <strain evidence="2">JCA_2017</strain>
    </source>
</reference>
<dbReference type="EMBL" id="QJKJ01000591">
    <property type="protein sequence ID" value="RDY11732.1"/>
    <property type="molecule type" value="Genomic_DNA"/>
</dbReference>
<feature type="non-terminal residue" evidence="2">
    <location>
        <position position="1"/>
    </location>
</feature>
<name>A0A371I9N4_MUCPR</name>
<accession>A0A371I9N4</accession>
<feature type="coiled-coil region" evidence="1">
    <location>
        <begin position="13"/>
        <end position="51"/>
    </location>
</feature>
<proteinExistence type="predicted"/>
<organism evidence="2 3">
    <name type="scientific">Mucuna pruriens</name>
    <name type="common">Velvet bean</name>
    <name type="synonym">Dolichos pruriens</name>
    <dbReference type="NCBI Taxonomy" id="157652"/>
    <lineage>
        <taxon>Eukaryota</taxon>
        <taxon>Viridiplantae</taxon>
        <taxon>Streptophyta</taxon>
        <taxon>Embryophyta</taxon>
        <taxon>Tracheophyta</taxon>
        <taxon>Spermatophyta</taxon>
        <taxon>Magnoliopsida</taxon>
        <taxon>eudicotyledons</taxon>
        <taxon>Gunneridae</taxon>
        <taxon>Pentapetalae</taxon>
        <taxon>rosids</taxon>
        <taxon>fabids</taxon>
        <taxon>Fabales</taxon>
        <taxon>Fabaceae</taxon>
        <taxon>Papilionoideae</taxon>
        <taxon>50 kb inversion clade</taxon>
        <taxon>NPAAA clade</taxon>
        <taxon>indigoferoid/millettioid clade</taxon>
        <taxon>Phaseoleae</taxon>
        <taxon>Mucuna</taxon>
    </lineage>
</organism>
<evidence type="ECO:0000313" key="2">
    <source>
        <dbReference type="EMBL" id="RDY11732.1"/>
    </source>
</evidence>
<evidence type="ECO:0000313" key="3">
    <source>
        <dbReference type="Proteomes" id="UP000257109"/>
    </source>
</evidence>
<keyword evidence="1" id="KW-0175">Coiled coil</keyword>
<dbReference type="Proteomes" id="UP000257109">
    <property type="component" value="Unassembled WGS sequence"/>
</dbReference>
<dbReference type="AlphaFoldDB" id="A0A371I9N4"/>